<dbReference type="GO" id="GO:0005829">
    <property type="term" value="C:cytosol"/>
    <property type="evidence" value="ECO:0007669"/>
    <property type="project" value="TreeGrafter"/>
</dbReference>
<gene>
    <name evidence="4" type="primary">ubiC</name>
    <name evidence="5" type="ORF">EAH78_20285</name>
</gene>
<dbReference type="Proteomes" id="UP000317933">
    <property type="component" value="Unassembled WGS sequence"/>
</dbReference>
<dbReference type="EMBL" id="RCZE01000009">
    <property type="protein sequence ID" value="TPG75877.1"/>
    <property type="molecule type" value="Genomic_DNA"/>
</dbReference>
<keyword evidence="2 4" id="KW-0831">Ubiquinone biosynthesis</keyword>
<dbReference type="InterPro" id="IPR028978">
    <property type="entry name" value="Chorismate_lyase_/UTRA_dom_sf"/>
</dbReference>
<proteinExistence type="inferred from homology"/>
<comment type="similarity">
    <text evidence="4">Belongs to the UbiC family.</text>
</comment>
<sequence length="196" mass="22463">MTFRQMAELQVHDRFLQPGARWHMGSDCHSLMNPVTRNWLLDRGSLTRRLKLLSGNEFQVIALRNETGPLLPEECKLLDLETGASGWIREVYLAGLGRPWVFARSIITCLDREAGDSPLFGLGEVPLGTVLFGDAPYQRSEIEVCRYLENGQAGQQDAEPLWARRSLFSRRRNRVLVQEVFLPQLWEELRKTALVK</sequence>
<dbReference type="InterPro" id="IPR007440">
    <property type="entry name" value="Chorismate--pyruvate_lyase"/>
</dbReference>
<keyword evidence="1 4" id="KW-0963">Cytoplasm</keyword>
<comment type="caution">
    <text evidence="4">Lacks conserved residue(s) required for the propagation of feature annotation.</text>
</comment>
<comment type="caution">
    <text evidence="5">The sequence shown here is derived from an EMBL/GenBank/DDBJ whole genome shotgun (WGS) entry which is preliminary data.</text>
</comment>
<evidence type="ECO:0000256" key="4">
    <source>
        <dbReference type="HAMAP-Rule" id="MF_01632"/>
    </source>
</evidence>
<dbReference type="AlphaFoldDB" id="A0A502HM99"/>
<feature type="binding site" evidence="4">
    <location>
        <position position="89"/>
    </location>
    <ligand>
        <name>substrate</name>
    </ligand>
</feature>
<dbReference type="PANTHER" id="PTHR38683:SF1">
    <property type="entry name" value="CHORISMATE PYRUVATE-LYASE"/>
    <property type="match status" value="1"/>
</dbReference>
<accession>A0A502HM99</accession>
<dbReference type="PANTHER" id="PTHR38683">
    <property type="entry name" value="CHORISMATE PYRUVATE-LYASE"/>
    <property type="match status" value="1"/>
</dbReference>
<keyword evidence="3 4" id="KW-0456">Lyase</keyword>
<evidence type="ECO:0000313" key="5">
    <source>
        <dbReference type="EMBL" id="TPG75877.1"/>
    </source>
</evidence>
<dbReference type="GO" id="GO:0042866">
    <property type="term" value="P:pyruvate biosynthetic process"/>
    <property type="evidence" value="ECO:0007669"/>
    <property type="project" value="UniProtKB-UniRule"/>
</dbReference>
<dbReference type="Gene3D" id="3.40.1410.10">
    <property type="entry name" value="Chorismate lyase-like"/>
    <property type="match status" value="1"/>
</dbReference>
<comment type="catalytic activity">
    <reaction evidence="4">
        <text>chorismate = 4-hydroxybenzoate + pyruvate</text>
        <dbReference type="Rhea" id="RHEA:16505"/>
        <dbReference type="ChEBI" id="CHEBI:15361"/>
        <dbReference type="ChEBI" id="CHEBI:17879"/>
        <dbReference type="ChEBI" id="CHEBI:29748"/>
        <dbReference type="EC" id="4.1.3.40"/>
    </reaction>
</comment>
<dbReference type="GO" id="GO:0008813">
    <property type="term" value="F:chorismate lyase activity"/>
    <property type="evidence" value="ECO:0007669"/>
    <property type="project" value="UniProtKB-UniRule"/>
</dbReference>
<dbReference type="EC" id="4.1.3.40" evidence="4"/>
<dbReference type="HAMAP" id="MF_01632">
    <property type="entry name" value="UbiC"/>
    <property type="match status" value="1"/>
</dbReference>
<comment type="function">
    <text evidence="4">Removes the pyruvyl group from chorismate, with concomitant aromatization of the ring, to provide 4-hydroxybenzoate (4HB) for the ubiquinone pathway.</text>
</comment>
<protein>
    <recommendedName>
        <fullName evidence="4">Probable chorismate pyruvate-lyase</fullName>
        <shortName evidence="4">CL</shortName>
        <shortName evidence="4">CPL</shortName>
        <ecNumber evidence="4">4.1.3.40</ecNumber>
    </recommendedName>
</protein>
<feature type="binding site" evidence="4">
    <location>
        <position position="127"/>
    </location>
    <ligand>
        <name>substrate</name>
    </ligand>
</feature>
<evidence type="ECO:0000313" key="6">
    <source>
        <dbReference type="Proteomes" id="UP000317933"/>
    </source>
</evidence>
<reference evidence="5 6" key="1">
    <citation type="journal article" date="2019" name="Environ. Microbiol.">
        <title>Species interactions and distinct microbial communities in high Arctic permafrost affected cryosols are associated with the CH4 and CO2 gas fluxes.</title>
        <authorList>
            <person name="Altshuler I."/>
            <person name="Hamel J."/>
            <person name="Turney S."/>
            <person name="Magnuson E."/>
            <person name="Levesque R."/>
            <person name="Greer C."/>
            <person name="Whyte L.G."/>
        </authorList>
    </citation>
    <scope>NUCLEOTIDE SEQUENCE [LARGE SCALE GENOMIC DNA]</scope>
    <source>
        <strain evidence="5 6">E3</strain>
    </source>
</reference>
<comment type="subcellular location">
    <subcellularLocation>
        <location evidence="4">Cytoplasm</location>
    </subcellularLocation>
</comment>
<evidence type="ECO:0000256" key="2">
    <source>
        <dbReference type="ARBA" id="ARBA00022688"/>
    </source>
</evidence>
<organism evidence="5 6">
    <name type="scientific">Pseudomonas arsenicoxydans</name>
    <dbReference type="NCBI Taxonomy" id="702115"/>
    <lineage>
        <taxon>Bacteria</taxon>
        <taxon>Pseudomonadati</taxon>
        <taxon>Pseudomonadota</taxon>
        <taxon>Gammaproteobacteria</taxon>
        <taxon>Pseudomonadales</taxon>
        <taxon>Pseudomonadaceae</taxon>
        <taxon>Pseudomonas</taxon>
    </lineage>
</organism>
<comment type="pathway">
    <text evidence="4">Cofactor biosynthesis; ubiquinone biosynthesis.</text>
</comment>
<keyword evidence="4" id="KW-0670">Pyruvate</keyword>
<name>A0A502HM99_9PSED</name>
<dbReference type="Pfam" id="PF04345">
    <property type="entry name" value="Chor_lyase"/>
    <property type="match status" value="1"/>
</dbReference>
<evidence type="ECO:0000256" key="1">
    <source>
        <dbReference type="ARBA" id="ARBA00022490"/>
    </source>
</evidence>
<dbReference type="SUPFAM" id="SSF64288">
    <property type="entry name" value="Chorismate lyase-like"/>
    <property type="match status" value="1"/>
</dbReference>
<dbReference type="UniPathway" id="UPA00232"/>
<evidence type="ECO:0000256" key="3">
    <source>
        <dbReference type="ARBA" id="ARBA00023239"/>
    </source>
</evidence>
<dbReference type="GO" id="GO:0006744">
    <property type="term" value="P:ubiquinone biosynthetic process"/>
    <property type="evidence" value="ECO:0007669"/>
    <property type="project" value="UniProtKB-UniRule"/>
</dbReference>
<feature type="binding site" evidence="4">
    <location>
        <position position="179"/>
    </location>
    <ligand>
        <name>substrate</name>
    </ligand>
</feature>